<dbReference type="PROSITE" id="PS00022">
    <property type="entry name" value="EGF_1"/>
    <property type="match status" value="1"/>
</dbReference>
<evidence type="ECO:0000313" key="4">
    <source>
        <dbReference type="Proteomes" id="UP001152320"/>
    </source>
</evidence>
<comment type="caution">
    <text evidence="3">The sequence shown here is derived from an EMBL/GenBank/DDBJ whole genome shotgun (WGS) entry which is preliminary data.</text>
</comment>
<evidence type="ECO:0000259" key="2">
    <source>
        <dbReference type="PROSITE" id="PS01186"/>
    </source>
</evidence>
<reference evidence="3" key="1">
    <citation type="submission" date="2021-10" db="EMBL/GenBank/DDBJ databases">
        <title>Tropical sea cucumber genome reveals ecological adaptation and Cuvierian tubules defense mechanism.</title>
        <authorList>
            <person name="Chen T."/>
        </authorList>
    </citation>
    <scope>NUCLEOTIDE SEQUENCE</scope>
    <source>
        <strain evidence="3">Nanhai2018</strain>
        <tissue evidence="3">Muscle</tissue>
    </source>
</reference>
<dbReference type="Gene3D" id="2.170.300.10">
    <property type="entry name" value="Tie2 ligand-binding domain superfamily"/>
    <property type="match status" value="1"/>
</dbReference>
<keyword evidence="3" id="KW-0808">Transferase</keyword>
<dbReference type="AlphaFoldDB" id="A0A9Q1HLW0"/>
<accession>A0A9Q1HLW0</accession>
<keyword evidence="3" id="KW-0418">Kinase</keyword>
<name>A0A9Q1HLW0_HOLLE</name>
<proteinExistence type="predicted"/>
<dbReference type="GO" id="GO:0016301">
    <property type="term" value="F:kinase activity"/>
    <property type="evidence" value="ECO:0007669"/>
    <property type="project" value="UniProtKB-KW"/>
</dbReference>
<dbReference type="InterPro" id="IPR000742">
    <property type="entry name" value="EGF"/>
</dbReference>
<protein>
    <submittedName>
        <fullName evidence="3">Tyrosine-protein kinase receptor Tie-2</fullName>
    </submittedName>
</protein>
<dbReference type="Proteomes" id="UP001152320">
    <property type="component" value="Chromosome 1"/>
</dbReference>
<feature type="domain" description="EGF-like" evidence="1 2">
    <location>
        <begin position="212"/>
        <end position="223"/>
    </location>
</feature>
<gene>
    <name evidence="3" type="ORF">HOLleu_03555</name>
</gene>
<dbReference type="PROSITE" id="PS01186">
    <property type="entry name" value="EGF_2"/>
    <property type="match status" value="1"/>
</dbReference>
<sequence>MVALIAGTGEQPDQGFFVASNPPAVGRRTGNAYIYAIQTDIRFNDGDIEITKDDREPRYVYDAGFILGEGRQWGCYVNIGVPNHYPGSRFGLYEAKFTPFSFPTFPVVTGHTFLKQRNTCPEGMYDNSGTCMSGVSCLNGGVLRDKSNDCICPPYFSEFTCQCAVVPRENGDQFVLGDTRTDGNNELTCSDLPGGNANCKGMLICYGDLYGCKCAPGWHGDGCDRGKLSC</sequence>
<keyword evidence="3" id="KW-0675">Receptor</keyword>
<dbReference type="OrthoDB" id="10045365at2759"/>
<dbReference type="EMBL" id="JAIZAY010000001">
    <property type="protein sequence ID" value="KAJ8050371.1"/>
    <property type="molecule type" value="Genomic_DNA"/>
</dbReference>
<evidence type="ECO:0000259" key="1">
    <source>
        <dbReference type="PROSITE" id="PS00022"/>
    </source>
</evidence>
<organism evidence="3 4">
    <name type="scientific">Holothuria leucospilota</name>
    <name type="common">Black long sea cucumber</name>
    <name type="synonym">Mertensiothuria leucospilota</name>
    <dbReference type="NCBI Taxonomy" id="206669"/>
    <lineage>
        <taxon>Eukaryota</taxon>
        <taxon>Metazoa</taxon>
        <taxon>Echinodermata</taxon>
        <taxon>Eleutherozoa</taxon>
        <taxon>Echinozoa</taxon>
        <taxon>Holothuroidea</taxon>
        <taxon>Aspidochirotacea</taxon>
        <taxon>Aspidochirotida</taxon>
        <taxon>Holothuriidae</taxon>
        <taxon>Holothuria</taxon>
    </lineage>
</organism>
<keyword evidence="4" id="KW-1185">Reference proteome</keyword>
<evidence type="ECO:0000313" key="3">
    <source>
        <dbReference type="EMBL" id="KAJ8050371.1"/>
    </source>
</evidence>